<protein>
    <submittedName>
        <fullName evidence="3">Uncharacterized protein</fullName>
    </submittedName>
</protein>
<dbReference type="EMBL" id="SWKV01000057">
    <property type="protein sequence ID" value="KAF3035594.1"/>
    <property type="molecule type" value="Genomic_DNA"/>
</dbReference>
<comment type="caution">
    <text evidence="3">The sequence shown here is derived from an EMBL/GenBank/DDBJ whole genome shotgun (WGS) entry which is preliminary data.</text>
</comment>
<feature type="coiled-coil region" evidence="1">
    <location>
        <begin position="341"/>
        <end position="368"/>
    </location>
</feature>
<name>A0A9P4WLC7_9PLEO</name>
<keyword evidence="1" id="KW-0175">Coiled coil</keyword>
<evidence type="ECO:0000256" key="1">
    <source>
        <dbReference type="SAM" id="Coils"/>
    </source>
</evidence>
<accession>A0A9P4WLC7</accession>
<sequence length="554" mass="62099">MPANAEDDLISLADESTVTSSVSSSSIATTSSKTVANGRSPVKRDSFSHLAVMMKAKKPYTPISPPSPRIPLSIAFNSMQFASRVSSGSSILSPLARSYHADGSVAQFLQEQARSPPTAVNPPTSDYSEQKMQRLESMLEELDEIPVDDEEDDNDIVQSAHANKASVQPLLPGFEPLTTFPTRTGLVTSPTPADSTEPQRLPADHVSRIIMHAWETMGRDLEVLEEENRALELKIARLQKLRVVPPGRSSDQEEELHTEIGRLKYQNEQNKTQKATMARTLSQKDVEIKQLQLDLDASKHAVELAERAATTYAEVVSERDHLQAQLGDDRISNSCLLEDLIQAKDREIQIFTQQIDDLQEVARRSKEEGPNREPKNLAEVRLEALNKCEKQLKSVNAKYATEHARVNELEDLVESFQLKLEQAGDLQAQLSQKSADCDRWRTKYKNQEKMVETWKRQIERAADENTCLRGAAHLVKPAIASKLSPVVMSCSECYAKNINCDNKARCRNCTENNEDCARWRCSLRHHLGQCARVPCTFPHGEDGWLLAPEPRPQW</sequence>
<dbReference type="AlphaFoldDB" id="A0A9P4WLC7"/>
<keyword evidence="4" id="KW-1185">Reference proteome</keyword>
<dbReference type="Proteomes" id="UP000758155">
    <property type="component" value="Unassembled WGS sequence"/>
</dbReference>
<feature type="region of interest" description="Disordered" evidence="2">
    <location>
        <begin position="19"/>
        <end position="41"/>
    </location>
</feature>
<evidence type="ECO:0000313" key="4">
    <source>
        <dbReference type="Proteomes" id="UP000758155"/>
    </source>
</evidence>
<feature type="coiled-coil region" evidence="1">
    <location>
        <begin position="406"/>
        <end position="464"/>
    </location>
</feature>
<proteinExistence type="predicted"/>
<gene>
    <name evidence="3" type="ORF">E8E12_007514</name>
</gene>
<evidence type="ECO:0000313" key="3">
    <source>
        <dbReference type="EMBL" id="KAF3035594.1"/>
    </source>
</evidence>
<feature type="compositionally biased region" description="Low complexity" evidence="2">
    <location>
        <begin position="19"/>
        <end position="35"/>
    </location>
</feature>
<organism evidence="3 4">
    <name type="scientific">Didymella heteroderae</name>
    <dbReference type="NCBI Taxonomy" id="1769908"/>
    <lineage>
        <taxon>Eukaryota</taxon>
        <taxon>Fungi</taxon>
        <taxon>Dikarya</taxon>
        <taxon>Ascomycota</taxon>
        <taxon>Pezizomycotina</taxon>
        <taxon>Dothideomycetes</taxon>
        <taxon>Pleosporomycetidae</taxon>
        <taxon>Pleosporales</taxon>
        <taxon>Pleosporineae</taxon>
        <taxon>Didymellaceae</taxon>
        <taxon>Didymella</taxon>
    </lineage>
</organism>
<evidence type="ECO:0000256" key="2">
    <source>
        <dbReference type="SAM" id="MobiDB-lite"/>
    </source>
</evidence>
<reference evidence="3" key="1">
    <citation type="submission" date="2019-04" db="EMBL/GenBank/DDBJ databases">
        <title>Sequencing of skin fungus with MAO and IRED activity.</title>
        <authorList>
            <person name="Marsaioli A.J."/>
            <person name="Bonatto J.M.C."/>
            <person name="Reis Junior O."/>
        </authorList>
    </citation>
    <scope>NUCLEOTIDE SEQUENCE</scope>
    <source>
        <strain evidence="3">28M1</strain>
    </source>
</reference>
<dbReference type="OrthoDB" id="3777260at2759"/>